<keyword evidence="1" id="KW-1133">Transmembrane helix</keyword>
<dbReference type="Proteomes" id="UP000622722">
    <property type="component" value="Unassembled WGS sequence"/>
</dbReference>
<evidence type="ECO:0000313" key="13">
    <source>
        <dbReference type="Proteomes" id="UP000460875"/>
    </source>
</evidence>
<reference evidence="3" key="6">
    <citation type="submission" date="2020-06" db="EMBL/GenBank/DDBJ databases">
        <title>REHAB project genomes.</title>
        <authorList>
            <person name="Shaw L.P."/>
        </authorList>
    </citation>
    <scope>NUCLEOTIDE SEQUENCE</scope>
    <source>
        <strain evidence="3">RHBSTW-00474</strain>
    </source>
</reference>
<feature type="transmembrane region" description="Helical" evidence="1">
    <location>
        <begin position="28"/>
        <end position="50"/>
    </location>
</feature>
<dbReference type="GO" id="GO:0008233">
    <property type="term" value="F:peptidase activity"/>
    <property type="evidence" value="ECO:0007669"/>
    <property type="project" value="UniProtKB-KW"/>
</dbReference>
<dbReference type="Proteomes" id="UP000254181">
    <property type="component" value="Unassembled WGS sequence"/>
</dbReference>
<protein>
    <submittedName>
        <fullName evidence="3">Accessory gene regulator B family protein</fullName>
    </submittedName>
</protein>
<accession>A0A2U2UV08</accession>
<dbReference type="EMBL" id="JABXPW010000001">
    <property type="protein sequence ID" value="MBA7717029.1"/>
    <property type="molecule type" value="Genomic_DNA"/>
</dbReference>
<dbReference type="Proteomes" id="UP000245761">
    <property type="component" value="Unassembled WGS sequence"/>
</dbReference>
<feature type="transmembrane region" description="Helical" evidence="1">
    <location>
        <begin position="96"/>
        <end position="116"/>
    </location>
</feature>
<organism evidence="6 10">
    <name type="scientific">Escherichia coli</name>
    <dbReference type="NCBI Taxonomy" id="562"/>
    <lineage>
        <taxon>Bacteria</taxon>
        <taxon>Pseudomonadati</taxon>
        <taxon>Pseudomonadota</taxon>
        <taxon>Gammaproteobacteria</taxon>
        <taxon>Enterobacterales</taxon>
        <taxon>Enterobacteriaceae</taxon>
        <taxon>Escherichia</taxon>
    </lineage>
</organism>
<reference evidence="11 12" key="3">
    <citation type="submission" date="2018-06" db="EMBL/GenBank/DDBJ databases">
        <authorList>
            <consortium name="Pathogen Informatics"/>
            <person name="Doyle S."/>
        </authorList>
    </citation>
    <scope>NUCLEOTIDE SEQUENCE [LARGE SCALE GENOMIC DNA]</scope>
    <source>
        <strain evidence="7 11">NCTC10865</strain>
        <strain evidence="8 12">NCTC9075</strain>
    </source>
</reference>
<proteinExistence type="predicted"/>
<reference evidence="2" key="1">
    <citation type="journal article" date="2018" name="Genome Biol.">
        <title>SKESA: strategic k-mer extension for scrupulous assemblies.</title>
        <authorList>
            <person name="Souvorov A."/>
            <person name="Agarwala R."/>
            <person name="Lipman D.J."/>
        </authorList>
    </citation>
    <scope>NUCLEOTIDE SEQUENCE</scope>
    <source>
        <strain evidence="2">SJP41</strain>
    </source>
</reference>
<dbReference type="Proteomes" id="UP000225264">
    <property type="component" value="Unassembled WGS sequence"/>
</dbReference>
<dbReference type="EMBL" id="QEMT01000076">
    <property type="protein sequence ID" value="PWH54853.1"/>
    <property type="molecule type" value="Genomic_DNA"/>
</dbReference>
<evidence type="ECO:0000313" key="12">
    <source>
        <dbReference type="Proteomes" id="UP000254181"/>
    </source>
</evidence>
<dbReference type="GO" id="GO:0009372">
    <property type="term" value="P:quorum sensing"/>
    <property type="evidence" value="ECO:0007669"/>
    <property type="project" value="InterPro"/>
</dbReference>
<reference evidence="2" key="7">
    <citation type="submission" date="2021-03" db="EMBL/GenBank/DDBJ databases">
        <authorList>
            <consortium name="NCBI Pathogen Detection Project"/>
        </authorList>
    </citation>
    <scope>NUCLEOTIDE SEQUENCE</scope>
    <source>
        <strain evidence="2">SJP41</strain>
    </source>
</reference>
<dbReference type="Proteomes" id="UP000460875">
    <property type="component" value="Unassembled WGS sequence"/>
</dbReference>
<dbReference type="AlphaFoldDB" id="A0A2U2UV08"/>
<keyword evidence="1" id="KW-0472">Membrane</keyword>
<gene>
    <name evidence="4" type="ORF">CQ842_12620</name>
    <name evidence="6" type="ORF">DD762_25500</name>
    <name evidence="5" type="ORF">GP975_03840</name>
    <name evidence="3" type="ORF">HV209_00100</name>
    <name evidence="2" type="ORF">J8F57_000013</name>
    <name evidence="7" type="ORF">NCTC10865_05481</name>
    <name evidence="8" type="ORF">NCTC9075_05997</name>
</gene>
<evidence type="ECO:0000313" key="4">
    <source>
        <dbReference type="EMBL" id="MBZ4693876.1"/>
    </source>
</evidence>
<evidence type="ECO:0000313" key="8">
    <source>
        <dbReference type="EMBL" id="STP22508.1"/>
    </source>
</evidence>
<dbReference type="EMBL" id="WTQT01000027">
    <property type="protein sequence ID" value="MWR37228.1"/>
    <property type="molecule type" value="Genomic_DNA"/>
</dbReference>
<evidence type="ECO:0000313" key="10">
    <source>
        <dbReference type="Proteomes" id="UP000245761"/>
    </source>
</evidence>
<feature type="transmembrane region" description="Helical" evidence="1">
    <location>
        <begin position="56"/>
        <end position="76"/>
    </location>
</feature>
<dbReference type="EMBL" id="DADPIR010000001">
    <property type="protein sequence ID" value="HAZ7489867.1"/>
    <property type="molecule type" value="Genomic_DNA"/>
</dbReference>
<evidence type="ECO:0000256" key="1">
    <source>
        <dbReference type="SAM" id="Phobius"/>
    </source>
</evidence>
<evidence type="ECO:0000313" key="6">
    <source>
        <dbReference type="EMBL" id="PWH54853.1"/>
    </source>
</evidence>
<dbReference type="GO" id="GO:0016020">
    <property type="term" value="C:membrane"/>
    <property type="evidence" value="ECO:0007669"/>
    <property type="project" value="InterPro"/>
</dbReference>
<evidence type="ECO:0000313" key="7">
    <source>
        <dbReference type="EMBL" id="STI20086.1"/>
    </source>
</evidence>
<evidence type="ECO:0000313" key="3">
    <source>
        <dbReference type="EMBL" id="MBA7717029.1"/>
    </source>
</evidence>
<evidence type="ECO:0000313" key="9">
    <source>
        <dbReference type="Proteomes" id="UP000225264"/>
    </source>
</evidence>
<reference evidence="4 9" key="5">
    <citation type="submission" date="2020-06" db="EMBL/GenBank/DDBJ databases">
        <title>Genomic analysis of Escherichia coli Ec98 resistant to antibiotic.</title>
        <authorList>
            <person name="Campos L."/>
        </authorList>
    </citation>
    <scope>NUCLEOTIDE SEQUENCE [LARGE SCALE GENOMIC DNA]</scope>
    <source>
        <strain evidence="4 9">UFU_EC98</strain>
    </source>
</reference>
<dbReference type="EMBL" id="UGCD01000002">
    <property type="protein sequence ID" value="STI20086.1"/>
    <property type="molecule type" value="Genomic_DNA"/>
</dbReference>
<keyword evidence="1" id="KW-0812">Transmembrane</keyword>
<evidence type="ECO:0000313" key="2">
    <source>
        <dbReference type="EMBL" id="HAZ7489867.1"/>
    </source>
</evidence>
<feature type="transmembrane region" description="Helical" evidence="1">
    <location>
        <begin position="122"/>
        <end position="141"/>
    </location>
</feature>
<evidence type="ECO:0000313" key="5">
    <source>
        <dbReference type="EMBL" id="MWR37228.1"/>
    </source>
</evidence>
<sequence length="172" mass="19740">MSRNDMIHWVNLWKDILGLYPRIIQPKFIFISLVTLFVSTCGIWIGPLFLKDNTQLGFSIFSFIITTLGVLAAECLSRDDENENPISLSERHRKQVRISCSIFLWFISFVFLFFGLKNDVNFMLISSLIITIILWFSITVVKPDFKIPVTPDSLVSDELRNMSSNDEPGEGL</sequence>
<dbReference type="GO" id="GO:0006508">
    <property type="term" value="P:proteolysis"/>
    <property type="evidence" value="ECO:0007669"/>
    <property type="project" value="UniProtKB-KW"/>
</dbReference>
<name>A0A2U2UV08_ECOLX</name>
<dbReference type="EMBL" id="JACCJF010000011">
    <property type="protein sequence ID" value="MBZ4693876.1"/>
    <property type="molecule type" value="Genomic_DNA"/>
</dbReference>
<dbReference type="EMBL" id="UGEM01000004">
    <property type="protein sequence ID" value="STP22508.1"/>
    <property type="molecule type" value="Genomic_DNA"/>
</dbReference>
<evidence type="ECO:0000313" key="11">
    <source>
        <dbReference type="Proteomes" id="UP000254159"/>
    </source>
</evidence>
<dbReference type="Proteomes" id="UP000868636">
    <property type="component" value="Unassembled WGS sequence"/>
</dbReference>
<dbReference type="RefSeq" id="WP_001327223.1">
    <property type="nucleotide sequence ID" value="NZ_BFOG01000118.1"/>
</dbReference>
<dbReference type="Proteomes" id="UP000254159">
    <property type="component" value="Unassembled WGS sequence"/>
</dbReference>
<reference evidence="6 10" key="2">
    <citation type="submission" date="2018-04" db="EMBL/GenBank/DDBJ databases">
        <title>Draft Genomic Sequencing Of Potential Extraintestinal Pathogenic Escherichia coli B8S56 Isolated from Retail Chicken Skin.</title>
        <authorList>
            <person name="Xu A."/>
            <person name="Tilman S."/>
            <person name="Wisser-Parker K."/>
            <person name="Scullen O.J."/>
            <person name="Sommers C."/>
        </authorList>
    </citation>
    <scope>NUCLEOTIDE SEQUENCE [LARGE SCALE GENOMIC DNA]</scope>
    <source>
        <strain evidence="6 10">B8S56</strain>
    </source>
</reference>
<reference evidence="5 13" key="4">
    <citation type="submission" date="2019-12" db="EMBL/GenBank/DDBJ databases">
        <title>Enteriobacteria Tanzani isolates_8377-8380.</title>
        <authorList>
            <person name="Subbiah M."/>
            <person name="Call D."/>
        </authorList>
    </citation>
    <scope>NUCLEOTIDE SEQUENCE [LARGE SCALE GENOMIC DNA]</scope>
    <source>
        <strain evidence="5 13">8379wE2</strain>
    </source>
</reference>